<dbReference type="AlphaFoldDB" id="A0A150R4Y9"/>
<sequence>MTGLLPGFRRFIDYVSLVSRRRRFRRAPDLPGERFRAEVVKTVDGDTLHVRDERGVIHSIRMLSIDTPETHFLGTSQGPWADAAAARLAELAPDGAEVEIQTDEQPCDAYGRVLGYVISGGQLINRVLLEEGLAITYIVAPNLRHAQELSDAARESFTARRGMFSDPSVMLPYEYRWSMRGQSSARLVGSLSRGEVFDLSERERIPCWDRVFFFDARDVRDPFVRVAAERRARGEPR</sequence>
<dbReference type="InterPro" id="IPR016071">
    <property type="entry name" value="Staphylococal_nuclease_OB-fold"/>
</dbReference>
<dbReference type="PANTHER" id="PTHR12302">
    <property type="entry name" value="EBNA2 BINDING PROTEIN P100"/>
    <property type="match status" value="1"/>
</dbReference>
<organism evidence="5 6">
    <name type="scientific">Sorangium cellulosum</name>
    <name type="common">Polyangium cellulosum</name>
    <dbReference type="NCBI Taxonomy" id="56"/>
    <lineage>
        <taxon>Bacteria</taxon>
        <taxon>Pseudomonadati</taxon>
        <taxon>Myxococcota</taxon>
        <taxon>Polyangia</taxon>
        <taxon>Polyangiales</taxon>
        <taxon>Polyangiaceae</taxon>
        <taxon>Sorangium</taxon>
    </lineage>
</organism>
<dbReference type="SMART" id="SM00318">
    <property type="entry name" value="SNc"/>
    <property type="match status" value="1"/>
</dbReference>
<dbReference type="PROSITE" id="PS50830">
    <property type="entry name" value="TNASE_3"/>
    <property type="match status" value="1"/>
</dbReference>
<feature type="domain" description="TNase-like" evidence="4">
    <location>
        <begin position="33"/>
        <end position="166"/>
    </location>
</feature>
<dbReference type="Proteomes" id="UP000075635">
    <property type="component" value="Unassembled WGS sequence"/>
</dbReference>
<evidence type="ECO:0000313" key="6">
    <source>
        <dbReference type="Proteomes" id="UP000075635"/>
    </source>
</evidence>
<dbReference type="SUPFAM" id="SSF50199">
    <property type="entry name" value="Staphylococcal nuclease"/>
    <property type="match status" value="1"/>
</dbReference>
<accession>A0A150R4Y9</accession>
<dbReference type="GO" id="GO:0004519">
    <property type="term" value="F:endonuclease activity"/>
    <property type="evidence" value="ECO:0007669"/>
    <property type="project" value="UniProtKB-KW"/>
</dbReference>
<reference evidence="5 6" key="1">
    <citation type="submission" date="2014-02" db="EMBL/GenBank/DDBJ databases">
        <title>The small core and large imbalanced accessory genome model reveals a collaborative survival strategy of Sorangium cellulosum strains in nature.</title>
        <authorList>
            <person name="Han K."/>
            <person name="Peng R."/>
            <person name="Blom J."/>
            <person name="Li Y.-Z."/>
        </authorList>
    </citation>
    <scope>NUCLEOTIDE SEQUENCE [LARGE SCALE GENOMIC DNA]</scope>
    <source>
        <strain evidence="5 6">So0011-07</strain>
    </source>
</reference>
<dbReference type="GO" id="GO:0003676">
    <property type="term" value="F:nucleic acid binding"/>
    <property type="evidence" value="ECO:0007669"/>
    <property type="project" value="InterPro"/>
</dbReference>
<dbReference type="Gene3D" id="2.40.50.90">
    <property type="match status" value="1"/>
</dbReference>
<evidence type="ECO:0000313" key="5">
    <source>
        <dbReference type="EMBL" id="KYF75201.1"/>
    </source>
</evidence>
<comment type="caution">
    <text evidence="5">The sequence shown here is derived from an EMBL/GenBank/DDBJ whole genome shotgun (WGS) entry which is preliminary data.</text>
</comment>
<evidence type="ECO:0000256" key="1">
    <source>
        <dbReference type="ARBA" id="ARBA00022722"/>
    </source>
</evidence>
<keyword evidence="2" id="KW-0255">Endonuclease</keyword>
<dbReference type="InterPro" id="IPR002071">
    <property type="entry name" value="Thermonucl_AS"/>
</dbReference>
<keyword evidence="1" id="KW-0540">Nuclease</keyword>
<evidence type="ECO:0000259" key="4">
    <source>
        <dbReference type="PROSITE" id="PS50830"/>
    </source>
</evidence>
<name>A0A150R4Y9_SORCE</name>
<dbReference type="PROSITE" id="PS01123">
    <property type="entry name" value="TNASE_1"/>
    <property type="match status" value="1"/>
</dbReference>
<dbReference type="PANTHER" id="PTHR12302:SF3">
    <property type="entry name" value="SERINE_THREONINE-PROTEIN KINASE 31"/>
    <property type="match status" value="1"/>
</dbReference>
<dbReference type="InterPro" id="IPR035437">
    <property type="entry name" value="SNase_OB-fold_sf"/>
</dbReference>
<gene>
    <name evidence="5" type="ORF">BE17_08290</name>
</gene>
<dbReference type="EMBL" id="JEMB01003145">
    <property type="protein sequence ID" value="KYF75201.1"/>
    <property type="molecule type" value="Genomic_DNA"/>
</dbReference>
<proteinExistence type="predicted"/>
<evidence type="ECO:0000256" key="2">
    <source>
        <dbReference type="ARBA" id="ARBA00022759"/>
    </source>
</evidence>
<protein>
    <submittedName>
        <fullName evidence="5">Nuclease</fullName>
    </submittedName>
</protein>
<evidence type="ECO:0000256" key="3">
    <source>
        <dbReference type="ARBA" id="ARBA00022801"/>
    </source>
</evidence>
<keyword evidence="3" id="KW-0378">Hydrolase</keyword>
<dbReference type="GO" id="GO:0016787">
    <property type="term" value="F:hydrolase activity"/>
    <property type="evidence" value="ECO:0007669"/>
    <property type="project" value="UniProtKB-KW"/>
</dbReference>
<dbReference type="Pfam" id="PF00565">
    <property type="entry name" value="SNase"/>
    <property type="match status" value="1"/>
</dbReference>